<gene>
    <name evidence="5" type="ORF">Q8852_03050</name>
</gene>
<evidence type="ECO:0000256" key="2">
    <source>
        <dbReference type="ARBA" id="ARBA00022801"/>
    </source>
</evidence>
<dbReference type="Proteomes" id="UP001237011">
    <property type="component" value="Chromosome"/>
</dbReference>
<evidence type="ECO:0000256" key="1">
    <source>
        <dbReference type="ARBA" id="ARBA00022741"/>
    </source>
</evidence>
<dbReference type="PANTHER" id="PTHR35372:SF2">
    <property type="entry name" value="SF3 HELICASE DOMAIN-CONTAINING PROTEIN"/>
    <property type="match status" value="1"/>
</dbReference>
<dbReference type="InterPro" id="IPR051620">
    <property type="entry name" value="ORF904-like_C"/>
</dbReference>
<name>A0ABY9HAR6_9MOLU</name>
<evidence type="ECO:0000313" key="6">
    <source>
        <dbReference type="Proteomes" id="UP001237011"/>
    </source>
</evidence>
<feature type="domain" description="SF3 helicase" evidence="4">
    <location>
        <begin position="375"/>
        <end position="530"/>
    </location>
</feature>
<dbReference type="PROSITE" id="PS51206">
    <property type="entry name" value="SF3_HELICASE_1"/>
    <property type="match status" value="1"/>
</dbReference>
<dbReference type="EMBL" id="CP132191">
    <property type="protein sequence ID" value="WLP85275.1"/>
    <property type="molecule type" value="Genomic_DNA"/>
</dbReference>
<evidence type="ECO:0000259" key="4">
    <source>
        <dbReference type="PROSITE" id="PS51206"/>
    </source>
</evidence>
<dbReference type="Pfam" id="PF09250">
    <property type="entry name" value="Prim-Pol"/>
    <property type="match status" value="1"/>
</dbReference>
<dbReference type="InterPro" id="IPR006500">
    <property type="entry name" value="Helicase_put_C_phage/plasmid"/>
</dbReference>
<keyword evidence="6" id="KW-1185">Reference proteome</keyword>
<protein>
    <submittedName>
        <fullName evidence="5">Phage/plasmid primase, P4 family</fullName>
    </submittedName>
</protein>
<dbReference type="SUPFAM" id="SSF52540">
    <property type="entry name" value="P-loop containing nucleoside triphosphate hydrolases"/>
    <property type="match status" value="1"/>
</dbReference>
<evidence type="ECO:0000256" key="3">
    <source>
        <dbReference type="ARBA" id="ARBA00022840"/>
    </source>
</evidence>
<proteinExistence type="predicted"/>
<accession>A0ABY9HAR6</accession>
<keyword evidence="1" id="KW-0547">Nucleotide-binding</keyword>
<sequence length="663" mass="77578">MEQAVDEVLKFYAKSNFLVLGENKAPLKSIKDKSNWKIFSNCKSENNLGIILENNYIVIDIDNKDDPQASERLIQLIKQERWIVNIMETDRGHHFWFKAPKEFKNEVDAMLPLGIRCDIKTSNNAYVVIKKNGQFRKWISFYGENIDTLPKELTPLSKENKYTNLKTPVNLQEGSRRDNLFNRIPFLVREGFNKELIKSVLYLINKYFFATPLPLNEVAGCFSNFDEFFNLKQQEWYDSKGRFLIDMFIAFCIKEFHITRYASQVYFYDTRKNIYVRDESRLMGLIYQLLPNLRIPKLNEIINNFRINPLVPDREPEKNIIALQDCLFDTLRYETKPFSPVYFVINKINVWYSNNRKNTEFINNFILDVCNGDEQLAMVLYEFVGYCLTYDLKFQKSLLIYGPTASNGKSTFLEVLQFFFNDENISNLSLEDYERRFKTSQLLDKMVNIGGDISTNHIQEPAEFKKAVTGDMMSTEFKGKDIFSFRNRAKNIFAANKLPSTSEKSDGFFRRFIIANFSNDFKGSKRDINILDKLLTSENMSALFSLALDGLKRLRQQQGFTFCEKSQNTLKNYSDSNNNIILFFKHSQLFKLGEFESGEAVINKNISDLYADYKNYCEEAGNKKTTLNNFKDEVLQLYKHLNLKVIKVEENGLQQLKFVVNQL</sequence>
<dbReference type="InterPro" id="IPR014015">
    <property type="entry name" value="Helicase_SF3_DNA-vir"/>
</dbReference>
<reference evidence="5" key="1">
    <citation type="submission" date="2023-08" db="EMBL/GenBank/DDBJ databases">
        <title>Complete genome sequence of Mycoplasma seminis 2200.</title>
        <authorList>
            <person name="Spergser J."/>
        </authorList>
    </citation>
    <scope>NUCLEOTIDE SEQUENCE [LARGE SCALE GENOMIC DNA]</scope>
    <source>
        <strain evidence="5">2200</strain>
    </source>
</reference>
<keyword evidence="3" id="KW-0067">ATP-binding</keyword>
<dbReference type="InterPro" id="IPR045455">
    <property type="entry name" value="NrS-1_pol-like_helicase"/>
</dbReference>
<dbReference type="PANTHER" id="PTHR35372">
    <property type="entry name" value="ATP BINDING PROTEIN-RELATED"/>
    <property type="match status" value="1"/>
</dbReference>
<evidence type="ECO:0000313" key="5">
    <source>
        <dbReference type="EMBL" id="WLP85275.1"/>
    </source>
</evidence>
<organism evidence="5 6">
    <name type="scientific">Mycoplasma seminis</name>
    <dbReference type="NCBI Taxonomy" id="512749"/>
    <lineage>
        <taxon>Bacteria</taxon>
        <taxon>Bacillati</taxon>
        <taxon>Mycoplasmatota</taxon>
        <taxon>Mollicutes</taxon>
        <taxon>Mycoplasmataceae</taxon>
        <taxon>Mycoplasma</taxon>
    </lineage>
</organism>
<keyword evidence="2" id="KW-0378">Hydrolase</keyword>
<dbReference type="Pfam" id="PF19263">
    <property type="entry name" value="DUF5906"/>
    <property type="match status" value="1"/>
</dbReference>
<dbReference type="Gene3D" id="3.40.50.300">
    <property type="entry name" value="P-loop containing nucleotide triphosphate hydrolases"/>
    <property type="match status" value="1"/>
</dbReference>
<dbReference type="InterPro" id="IPR027417">
    <property type="entry name" value="P-loop_NTPase"/>
</dbReference>
<dbReference type="NCBIfam" id="TIGR01613">
    <property type="entry name" value="primase_Cterm"/>
    <property type="match status" value="1"/>
</dbReference>
<dbReference type="SUPFAM" id="SSF56747">
    <property type="entry name" value="Prim-pol domain"/>
    <property type="match status" value="1"/>
</dbReference>
<dbReference type="InterPro" id="IPR015330">
    <property type="entry name" value="DNA_primase/pol_bifunc_N"/>
</dbReference>
<dbReference type="RefSeq" id="WP_305937711.1">
    <property type="nucleotide sequence ID" value="NZ_CP132191.1"/>
</dbReference>